<protein>
    <recommendedName>
        <fullName evidence="4">Phylloplanin</fullName>
    </recommendedName>
</protein>
<keyword evidence="3" id="KW-1185">Reference proteome</keyword>
<dbReference type="AlphaFoldDB" id="A0AAD2DZ64"/>
<proteinExistence type="predicted"/>
<evidence type="ECO:0000256" key="1">
    <source>
        <dbReference type="SAM" id="SignalP"/>
    </source>
</evidence>
<organism evidence="2 3">
    <name type="scientific">Fraxinus pennsylvanica</name>
    <dbReference type="NCBI Taxonomy" id="56036"/>
    <lineage>
        <taxon>Eukaryota</taxon>
        <taxon>Viridiplantae</taxon>
        <taxon>Streptophyta</taxon>
        <taxon>Embryophyta</taxon>
        <taxon>Tracheophyta</taxon>
        <taxon>Spermatophyta</taxon>
        <taxon>Magnoliopsida</taxon>
        <taxon>eudicotyledons</taxon>
        <taxon>Gunneridae</taxon>
        <taxon>Pentapetalae</taxon>
        <taxon>asterids</taxon>
        <taxon>lamiids</taxon>
        <taxon>Lamiales</taxon>
        <taxon>Oleaceae</taxon>
        <taxon>Oleeae</taxon>
        <taxon>Fraxinus</taxon>
    </lineage>
</organism>
<dbReference type="EMBL" id="OU503046">
    <property type="protein sequence ID" value="CAI9771069.1"/>
    <property type="molecule type" value="Genomic_DNA"/>
</dbReference>
<feature type="chain" id="PRO_5042230151" description="Phylloplanin" evidence="1">
    <location>
        <begin position="25"/>
        <end position="157"/>
    </location>
</feature>
<sequence length="157" mass="16118">MALKPNLLIILMAVAIIAPVLVEAQQGLLGNLLGLISINGTVFCTVDGNIGLNGTSTPVFPNALVQLQCGAGHIVASATTNSSGQFSIALNPLLNILSTLLSNCSLVVKTPLSTCNANLPSVGGLISSLKFVRTTLVGLLNIAEIVPASFQFLPLLN</sequence>
<keyword evidence="1" id="KW-0732">Signal</keyword>
<name>A0AAD2DZ64_9LAMI</name>
<evidence type="ECO:0000313" key="3">
    <source>
        <dbReference type="Proteomes" id="UP000834106"/>
    </source>
</evidence>
<gene>
    <name evidence="2" type="ORF">FPE_LOCUS18499</name>
</gene>
<dbReference type="PANTHER" id="PTHR34458">
    <property type="entry name" value="POLLEN OLE E 1 ALLERGEN AND EXTENSIN FAMILY PROTEIN-RELATED"/>
    <property type="match status" value="1"/>
</dbReference>
<dbReference type="Proteomes" id="UP000834106">
    <property type="component" value="Chromosome 11"/>
</dbReference>
<evidence type="ECO:0000313" key="2">
    <source>
        <dbReference type="EMBL" id="CAI9771069.1"/>
    </source>
</evidence>
<feature type="signal peptide" evidence="1">
    <location>
        <begin position="1"/>
        <end position="24"/>
    </location>
</feature>
<dbReference type="SUPFAM" id="SSF117074">
    <property type="entry name" value="Hypothetical protein PA1324"/>
    <property type="match status" value="1"/>
</dbReference>
<dbReference type="InterPro" id="IPR040404">
    <property type="entry name" value="Phylloplanin-like"/>
</dbReference>
<accession>A0AAD2DZ64</accession>
<reference evidence="2" key="1">
    <citation type="submission" date="2023-05" db="EMBL/GenBank/DDBJ databases">
        <authorList>
            <person name="Huff M."/>
        </authorList>
    </citation>
    <scope>NUCLEOTIDE SEQUENCE</scope>
</reference>
<evidence type="ECO:0008006" key="4">
    <source>
        <dbReference type="Google" id="ProtNLM"/>
    </source>
</evidence>
<dbReference type="PANTHER" id="PTHR34458:SF5">
    <property type="entry name" value="POLLEN OLE E 1 ALLERGEN AND EXTENSIN FAMILY PROTEIN"/>
    <property type="match status" value="1"/>
</dbReference>